<accession>Q090N3</accession>
<comment type="caution">
    <text evidence="1">The sequence shown here is derived from an EMBL/GenBank/DDBJ whole genome shotgun (WGS) entry which is preliminary data.</text>
</comment>
<sequence length="34" mass="3826">EYCRVSWPGLRKARCTAHLPHEPPPVANFSPVPL</sequence>
<protein>
    <submittedName>
        <fullName evidence="1">Uncharacterized protein</fullName>
    </submittedName>
</protein>
<evidence type="ECO:0000313" key="2">
    <source>
        <dbReference type="Proteomes" id="UP000032702"/>
    </source>
</evidence>
<gene>
    <name evidence="1" type="ORF">STIAU_5283</name>
</gene>
<dbReference type="EMBL" id="AAMD01000062">
    <property type="protein sequence ID" value="EAU66189.1"/>
    <property type="molecule type" value="Genomic_DNA"/>
</dbReference>
<proteinExistence type="predicted"/>
<reference evidence="1 2" key="1">
    <citation type="submission" date="2006-04" db="EMBL/GenBank/DDBJ databases">
        <authorList>
            <person name="Nierman W.C."/>
        </authorList>
    </citation>
    <scope>NUCLEOTIDE SEQUENCE [LARGE SCALE GENOMIC DNA]</scope>
    <source>
        <strain evidence="1 2">DW4/3-1</strain>
    </source>
</reference>
<feature type="non-terminal residue" evidence="1">
    <location>
        <position position="1"/>
    </location>
</feature>
<dbReference type="Proteomes" id="UP000032702">
    <property type="component" value="Unassembled WGS sequence"/>
</dbReference>
<name>Q090N3_STIAD</name>
<organism evidence="1 2">
    <name type="scientific">Stigmatella aurantiaca (strain DW4/3-1)</name>
    <dbReference type="NCBI Taxonomy" id="378806"/>
    <lineage>
        <taxon>Bacteria</taxon>
        <taxon>Pseudomonadati</taxon>
        <taxon>Myxococcota</taxon>
        <taxon>Myxococcia</taxon>
        <taxon>Myxococcales</taxon>
        <taxon>Cystobacterineae</taxon>
        <taxon>Archangiaceae</taxon>
        <taxon>Stigmatella</taxon>
    </lineage>
</organism>
<evidence type="ECO:0000313" key="1">
    <source>
        <dbReference type="EMBL" id="EAU66189.1"/>
    </source>
</evidence>
<dbReference type="AlphaFoldDB" id="Q090N3"/>